<accession>A0A7W3IYS9</accession>
<dbReference type="Proteomes" id="UP000580910">
    <property type="component" value="Unassembled WGS sequence"/>
</dbReference>
<keyword evidence="1" id="KW-0805">Transcription regulation</keyword>
<dbReference type="Gene3D" id="1.10.357.10">
    <property type="entry name" value="Tetracycline Repressor, domain 2"/>
    <property type="match status" value="1"/>
</dbReference>
<dbReference type="AlphaFoldDB" id="A0A7W3IYS9"/>
<dbReference type="SUPFAM" id="SSF46689">
    <property type="entry name" value="Homeodomain-like"/>
    <property type="match status" value="1"/>
</dbReference>
<feature type="domain" description="HTH tetR-type" evidence="5">
    <location>
        <begin position="21"/>
        <end position="81"/>
    </location>
</feature>
<dbReference type="GO" id="GO:0000976">
    <property type="term" value="F:transcription cis-regulatory region binding"/>
    <property type="evidence" value="ECO:0007669"/>
    <property type="project" value="TreeGrafter"/>
</dbReference>
<reference evidence="6 7" key="1">
    <citation type="submission" date="2020-07" db="EMBL/GenBank/DDBJ databases">
        <title>Sequencing the genomes of 1000 actinobacteria strains.</title>
        <authorList>
            <person name="Klenk H.-P."/>
        </authorList>
    </citation>
    <scope>NUCLEOTIDE SEQUENCE [LARGE SCALE GENOMIC DNA]</scope>
    <source>
        <strain evidence="6 7">DSM 21349</strain>
    </source>
</reference>
<dbReference type="EMBL" id="JACGXA010000001">
    <property type="protein sequence ID" value="MBA8803086.1"/>
    <property type="molecule type" value="Genomic_DNA"/>
</dbReference>
<dbReference type="InterPro" id="IPR009057">
    <property type="entry name" value="Homeodomain-like_sf"/>
</dbReference>
<gene>
    <name evidence="6" type="ORF">FB382_001377</name>
</gene>
<keyword evidence="3" id="KW-0804">Transcription</keyword>
<dbReference type="PANTHER" id="PTHR30055:SF234">
    <property type="entry name" value="HTH-TYPE TRANSCRIPTIONAL REGULATOR BETI"/>
    <property type="match status" value="1"/>
</dbReference>
<evidence type="ECO:0000313" key="7">
    <source>
        <dbReference type="Proteomes" id="UP000580910"/>
    </source>
</evidence>
<feature type="DNA-binding region" description="H-T-H motif" evidence="4">
    <location>
        <begin position="44"/>
        <end position="63"/>
    </location>
</feature>
<evidence type="ECO:0000256" key="3">
    <source>
        <dbReference type="ARBA" id="ARBA00023163"/>
    </source>
</evidence>
<organism evidence="6 7">
    <name type="scientific">Nocardioides ginsengisegetis</name>
    <dbReference type="NCBI Taxonomy" id="661491"/>
    <lineage>
        <taxon>Bacteria</taxon>
        <taxon>Bacillati</taxon>
        <taxon>Actinomycetota</taxon>
        <taxon>Actinomycetes</taxon>
        <taxon>Propionibacteriales</taxon>
        <taxon>Nocardioidaceae</taxon>
        <taxon>Nocardioides</taxon>
    </lineage>
</organism>
<name>A0A7W3IYS9_9ACTN</name>
<proteinExistence type="predicted"/>
<dbReference type="PANTHER" id="PTHR30055">
    <property type="entry name" value="HTH-TYPE TRANSCRIPTIONAL REGULATOR RUTR"/>
    <property type="match status" value="1"/>
</dbReference>
<dbReference type="PROSITE" id="PS50977">
    <property type="entry name" value="HTH_TETR_2"/>
    <property type="match status" value="1"/>
</dbReference>
<dbReference type="RefSeq" id="WP_182537888.1">
    <property type="nucleotide sequence ID" value="NZ_JACGXA010000001.1"/>
</dbReference>
<evidence type="ECO:0000256" key="2">
    <source>
        <dbReference type="ARBA" id="ARBA00023125"/>
    </source>
</evidence>
<evidence type="ECO:0000256" key="4">
    <source>
        <dbReference type="PROSITE-ProRule" id="PRU00335"/>
    </source>
</evidence>
<evidence type="ECO:0000259" key="5">
    <source>
        <dbReference type="PROSITE" id="PS50977"/>
    </source>
</evidence>
<keyword evidence="7" id="KW-1185">Reference proteome</keyword>
<comment type="caution">
    <text evidence="6">The sequence shown here is derived from an EMBL/GenBank/DDBJ whole genome shotgun (WGS) entry which is preliminary data.</text>
</comment>
<dbReference type="GO" id="GO:0003700">
    <property type="term" value="F:DNA-binding transcription factor activity"/>
    <property type="evidence" value="ECO:0007669"/>
    <property type="project" value="TreeGrafter"/>
</dbReference>
<dbReference type="InterPro" id="IPR001647">
    <property type="entry name" value="HTH_TetR"/>
</dbReference>
<protein>
    <submittedName>
        <fullName evidence="6">AcrR family transcriptional regulator</fullName>
    </submittedName>
</protein>
<evidence type="ECO:0000313" key="6">
    <source>
        <dbReference type="EMBL" id="MBA8803086.1"/>
    </source>
</evidence>
<evidence type="ECO:0000256" key="1">
    <source>
        <dbReference type="ARBA" id="ARBA00023015"/>
    </source>
</evidence>
<sequence length="212" mass="23504">MSEPVKPRRPYRSAVRAERARQSRDRILDAATTRFLELGFGRASVRVIASDAGVSEDLVFHLFGSKRGLLGAVMAREPDPGLETLAASGGAAVVRDEEDQRRQVALLAERVGADLARVRPLDDMLRAAAAVDPELAAVREDLHLRRRREATTAITRWMHDRGPLRQGVDEASALVWTLTSPEVHHLLVEGWGWSQGKYVDWLRTNLEAGLLS</sequence>
<keyword evidence="2 4" id="KW-0238">DNA-binding</keyword>
<dbReference type="PRINTS" id="PR00455">
    <property type="entry name" value="HTHTETR"/>
</dbReference>
<dbReference type="Pfam" id="PF00440">
    <property type="entry name" value="TetR_N"/>
    <property type="match status" value="1"/>
</dbReference>
<dbReference type="InterPro" id="IPR050109">
    <property type="entry name" value="HTH-type_TetR-like_transc_reg"/>
</dbReference>